<dbReference type="Proteomes" id="UP000292424">
    <property type="component" value="Chromosome"/>
</dbReference>
<protein>
    <submittedName>
        <fullName evidence="4">Response regulator transcription factor</fullName>
    </submittedName>
</protein>
<dbReference type="RefSeq" id="WP_131329046.1">
    <property type="nucleotide sequence ID" value="NZ_CP044016.1"/>
</dbReference>
<evidence type="ECO:0000259" key="2">
    <source>
        <dbReference type="PROSITE" id="PS50110"/>
    </source>
</evidence>
<dbReference type="Pfam" id="PF04397">
    <property type="entry name" value="LytTR"/>
    <property type="match status" value="1"/>
</dbReference>
<dbReference type="PROSITE" id="PS50110">
    <property type="entry name" value="RESPONSE_REGULATORY"/>
    <property type="match status" value="1"/>
</dbReference>
<accession>A0A5P2G240</accession>
<dbReference type="InterPro" id="IPR011006">
    <property type="entry name" value="CheY-like_superfamily"/>
</dbReference>
<dbReference type="PANTHER" id="PTHR37299:SF1">
    <property type="entry name" value="STAGE 0 SPORULATION PROTEIN A HOMOLOG"/>
    <property type="match status" value="1"/>
</dbReference>
<dbReference type="SMART" id="SM00448">
    <property type="entry name" value="REC"/>
    <property type="match status" value="1"/>
</dbReference>
<dbReference type="EMBL" id="CP044016">
    <property type="protein sequence ID" value="QES88159.1"/>
    <property type="molecule type" value="Genomic_DNA"/>
</dbReference>
<evidence type="ECO:0000313" key="4">
    <source>
        <dbReference type="EMBL" id="QES88159.1"/>
    </source>
</evidence>
<dbReference type="OrthoDB" id="1646880at2"/>
<evidence type="ECO:0000259" key="3">
    <source>
        <dbReference type="PROSITE" id="PS50930"/>
    </source>
</evidence>
<evidence type="ECO:0000256" key="1">
    <source>
        <dbReference type="PROSITE-ProRule" id="PRU00169"/>
    </source>
</evidence>
<feature type="domain" description="HTH LytTR-type" evidence="3">
    <location>
        <begin position="132"/>
        <end position="231"/>
    </location>
</feature>
<dbReference type="Gene3D" id="3.40.50.2300">
    <property type="match status" value="1"/>
</dbReference>
<dbReference type="InterPro" id="IPR046947">
    <property type="entry name" value="LytR-like"/>
</dbReference>
<dbReference type="PANTHER" id="PTHR37299">
    <property type="entry name" value="TRANSCRIPTIONAL REGULATOR-RELATED"/>
    <property type="match status" value="1"/>
</dbReference>
<dbReference type="SMART" id="SM00850">
    <property type="entry name" value="LytTR"/>
    <property type="match status" value="1"/>
</dbReference>
<keyword evidence="5" id="KW-1185">Reference proteome</keyword>
<gene>
    <name evidence="4" type="ORF">E0W69_005590</name>
</gene>
<name>A0A5P2G240_9BACT</name>
<dbReference type="SUPFAM" id="SSF52172">
    <property type="entry name" value="CheY-like"/>
    <property type="match status" value="1"/>
</dbReference>
<feature type="modified residue" description="4-aspartylphosphate" evidence="1">
    <location>
        <position position="54"/>
    </location>
</feature>
<feature type="domain" description="Response regulatory" evidence="2">
    <location>
        <begin position="3"/>
        <end position="114"/>
    </location>
</feature>
<proteinExistence type="predicted"/>
<dbReference type="InterPro" id="IPR007492">
    <property type="entry name" value="LytTR_DNA-bd_dom"/>
</dbReference>
<keyword evidence="1" id="KW-0597">Phosphoprotein</keyword>
<evidence type="ECO:0000313" key="5">
    <source>
        <dbReference type="Proteomes" id="UP000292424"/>
    </source>
</evidence>
<dbReference type="PROSITE" id="PS50930">
    <property type="entry name" value="HTH_LYTTR"/>
    <property type="match status" value="1"/>
</dbReference>
<dbReference type="GO" id="GO:0000156">
    <property type="term" value="F:phosphorelay response regulator activity"/>
    <property type="evidence" value="ECO:0007669"/>
    <property type="project" value="InterPro"/>
</dbReference>
<organism evidence="4 5">
    <name type="scientific">Rhizosphaericola mali</name>
    <dbReference type="NCBI Taxonomy" id="2545455"/>
    <lineage>
        <taxon>Bacteria</taxon>
        <taxon>Pseudomonadati</taxon>
        <taxon>Bacteroidota</taxon>
        <taxon>Chitinophagia</taxon>
        <taxon>Chitinophagales</taxon>
        <taxon>Chitinophagaceae</taxon>
        <taxon>Rhizosphaericola</taxon>
    </lineage>
</organism>
<dbReference type="Gene3D" id="2.40.50.1020">
    <property type="entry name" value="LytTr DNA-binding domain"/>
    <property type="match status" value="1"/>
</dbReference>
<dbReference type="GO" id="GO:0003677">
    <property type="term" value="F:DNA binding"/>
    <property type="evidence" value="ECO:0007669"/>
    <property type="project" value="InterPro"/>
</dbReference>
<dbReference type="Pfam" id="PF00072">
    <property type="entry name" value="Response_reg"/>
    <property type="match status" value="1"/>
</dbReference>
<dbReference type="AlphaFoldDB" id="A0A5P2G240"/>
<sequence>MMKAIAIDDEPLALDIIETYCQNINFLTSLKVFTNTDLAFEYILKNKVDVLLLDINMPAISGIDFYKSLPYKPLLIFTTSYSEFALESYELHASDYLLKPFSKERFMQAILHVKEQFSINQHANNGFDSQFIILRLDAGDVKIYLNKILYVKSLDNYLKIFLTDQTSHVVRLTMKGLVEKLEEPSFVRIHKSFLISLDKIEIIKSKSIIIDKEEIPIGKNFDKNFRQQFDLFQNK</sequence>
<reference evidence="4 5" key="1">
    <citation type="submission" date="2019-09" db="EMBL/GenBank/DDBJ databases">
        <title>Complete genome sequence of Arachidicoccus sp. B3-10 isolated from apple orchard soil.</title>
        <authorList>
            <person name="Kim H.S."/>
            <person name="Han K.-I."/>
            <person name="Suh M.K."/>
            <person name="Lee K.C."/>
            <person name="Eom M.K."/>
            <person name="Kim J.-S."/>
            <person name="Kang S.W."/>
            <person name="Sin Y."/>
            <person name="Lee J.-S."/>
        </authorList>
    </citation>
    <scope>NUCLEOTIDE SEQUENCE [LARGE SCALE GENOMIC DNA]</scope>
    <source>
        <strain evidence="4 5">B3-10</strain>
    </source>
</reference>
<dbReference type="InterPro" id="IPR001789">
    <property type="entry name" value="Sig_transdc_resp-reg_receiver"/>
</dbReference>
<dbReference type="KEGG" id="arac:E0W69_005590"/>